<dbReference type="Pfam" id="PF03992">
    <property type="entry name" value="ABM"/>
    <property type="match status" value="1"/>
</dbReference>
<dbReference type="EMBL" id="CP007501">
    <property type="protein sequence ID" value="AKD25929.1"/>
    <property type="molecule type" value="Genomic_DNA"/>
</dbReference>
<gene>
    <name evidence="2" type="ORF">CL55_00015960</name>
</gene>
<keyword evidence="3" id="KW-1185">Reference proteome</keyword>
<dbReference type="AlphaFoldDB" id="A0A0E3V193"/>
<protein>
    <submittedName>
        <fullName evidence="2">Enzyme involved in biosynthesis of extracellular polysaccharides</fullName>
    </submittedName>
</protein>
<dbReference type="InterPro" id="IPR007138">
    <property type="entry name" value="ABM_dom"/>
</dbReference>
<dbReference type="OrthoDB" id="9798157at2"/>
<proteinExistence type="predicted"/>
<evidence type="ECO:0000313" key="3">
    <source>
        <dbReference type="Proteomes" id="UP000061135"/>
    </source>
</evidence>
<dbReference type="Proteomes" id="UP000061135">
    <property type="component" value="Chromosome"/>
</dbReference>
<name>A0A0E3V193_9BURK</name>
<feature type="domain" description="ABM" evidence="1">
    <location>
        <begin position="2"/>
        <end position="93"/>
    </location>
</feature>
<dbReference type="RefSeq" id="WP_046330625.1">
    <property type="nucleotide sequence ID" value="NZ_CP007501.1"/>
</dbReference>
<dbReference type="Gene3D" id="3.30.70.100">
    <property type="match status" value="1"/>
</dbReference>
<sequence>MILEHCDIEIDPTKGAEFEEAILRGVNTVIAKAKGFQGFKVNRSIESPARYLLLIYWDTLENHTVDFRGSDAFADWRAIVGPFFVKPPFVEHMTLVGKSS</sequence>
<dbReference type="PATRIC" id="fig|576611.7.peg.1621"/>
<organism evidence="2 3">
    <name type="scientific">Polynucleobacter duraquae</name>
    <dbReference type="NCBI Taxonomy" id="1835254"/>
    <lineage>
        <taxon>Bacteria</taxon>
        <taxon>Pseudomonadati</taxon>
        <taxon>Pseudomonadota</taxon>
        <taxon>Betaproteobacteria</taxon>
        <taxon>Burkholderiales</taxon>
        <taxon>Burkholderiaceae</taxon>
        <taxon>Polynucleobacter</taxon>
    </lineage>
</organism>
<dbReference type="STRING" id="1835254.CL55_00015960"/>
<dbReference type="SUPFAM" id="SSF54909">
    <property type="entry name" value="Dimeric alpha+beta barrel"/>
    <property type="match status" value="1"/>
</dbReference>
<dbReference type="KEGG" id="pdq:CL55_00015960"/>
<dbReference type="PROSITE" id="PS51725">
    <property type="entry name" value="ABM"/>
    <property type="match status" value="1"/>
</dbReference>
<dbReference type="InterPro" id="IPR011008">
    <property type="entry name" value="Dimeric_a/b-barrel"/>
</dbReference>
<accession>A0A0E3V193</accession>
<reference evidence="2 3" key="1">
    <citation type="submission" date="2014-03" db="EMBL/GenBank/DDBJ databases">
        <title>Genome of Polynucleobacter strain MWH-MoK4.</title>
        <authorList>
            <person name="Hahn M.W."/>
        </authorList>
    </citation>
    <scope>NUCLEOTIDE SEQUENCE [LARGE SCALE GENOMIC DNA]</scope>
    <source>
        <strain evidence="2 3">MWH-MoK4</strain>
    </source>
</reference>
<evidence type="ECO:0000313" key="2">
    <source>
        <dbReference type="EMBL" id="AKD25929.1"/>
    </source>
</evidence>
<evidence type="ECO:0000259" key="1">
    <source>
        <dbReference type="PROSITE" id="PS51725"/>
    </source>
</evidence>
<dbReference type="HOGENOM" id="CLU_156590_2_0_4"/>